<dbReference type="AlphaFoldDB" id="A0A9N9Q617"/>
<protein>
    <recommendedName>
        <fullName evidence="1">BTB domain-containing protein</fullName>
    </recommendedName>
</protein>
<accession>A0A9N9Q617</accession>
<keyword evidence="3" id="KW-1185">Reference proteome</keyword>
<dbReference type="InterPro" id="IPR011333">
    <property type="entry name" value="SKP1/BTB/POZ_sf"/>
</dbReference>
<gene>
    <name evidence="2" type="ORF">HYALB_00008059</name>
</gene>
<dbReference type="SMART" id="SM00225">
    <property type="entry name" value="BTB"/>
    <property type="match status" value="1"/>
</dbReference>
<dbReference type="PROSITE" id="PS50097">
    <property type="entry name" value="BTB"/>
    <property type="match status" value="1"/>
</dbReference>
<evidence type="ECO:0000259" key="1">
    <source>
        <dbReference type="PROSITE" id="PS50097"/>
    </source>
</evidence>
<comment type="caution">
    <text evidence="2">The sequence shown here is derived from an EMBL/GenBank/DDBJ whole genome shotgun (WGS) entry which is preliminary data.</text>
</comment>
<proteinExistence type="predicted"/>
<name>A0A9N9Q617_9HELO</name>
<evidence type="ECO:0000313" key="2">
    <source>
        <dbReference type="EMBL" id="CAG8976469.1"/>
    </source>
</evidence>
<feature type="domain" description="BTB" evidence="1">
    <location>
        <begin position="17"/>
        <end position="88"/>
    </location>
</feature>
<dbReference type="Gene3D" id="3.30.710.10">
    <property type="entry name" value="Potassium Channel Kv1.1, Chain A"/>
    <property type="match status" value="1"/>
</dbReference>
<reference evidence="2" key="1">
    <citation type="submission" date="2021-07" db="EMBL/GenBank/DDBJ databases">
        <authorList>
            <person name="Durling M."/>
        </authorList>
    </citation>
    <scope>NUCLEOTIDE SEQUENCE</scope>
</reference>
<evidence type="ECO:0000313" key="3">
    <source>
        <dbReference type="Proteomes" id="UP000701801"/>
    </source>
</evidence>
<dbReference type="PANTHER" id="PTHR47843">
    <property type="entry name" value="BTB DOMAIN-CONTAINING PROTEIN-RELATED"/>
    <property type="match status" value="1"/>
</dbReference>
<dbReference type="PANTHER" id="PTHR47843:SF2">
    <property type="entry name" value="BTB DOMAIN-CONTAINING PROTEIN"/>
    <property type="match status" value="1"/>
</dbReference>
<organism evidence="2 3">
    <name type="scientific">Hymenoscyphus albidus</name>
    <dbReference type="NCBI Taxonomy" id="595503"/>
    <lineage>
        <taxon>Eukaryota</taxon>
        <taxon>Fungi</taxon>
        <taxon>Dikarya</taxon>
        <taxon>Ascomycota</taxon>
        <taxon>Pezizomycotina</taxon>
        <taxon>Leotiomycetes</taxon>
        <taxon>Helotiales</taxon>
        <taxon>Helotiaceae</taxon>
        <taxon>Hymenoscyphus</taxon>
    </lineage>
</organism>
<dbReference type="Proteomes" id="UP000701801">
    <property type="component" value="Unassembled WGS sequence"/>
</dbReference>
<dbReference type="EMBL" id="CAJVRM010000178">
    <property type="protein sequence ID" value="CAG8976469.1"/>
    <property type="molecule type" value="Genomic_DNA"/>
</dbReference>
<dbReference type="OrthoDB" id="194443at2759"/>
<dbReference type="Pfam" id="PF00651">
    <property type="entry name" value="BTB"/>
    <property type="match status" value="1"/>
</dbReference>
<dbReference type="SUPFAM" id="SSF54695">
    <property type="entry name" value="POZ domain"/>
    <property type="match status" value="1"/>
</dbReference>
<dbReference type="CDD" id="cd18186">
    <property type="entry name" value="BTB_POZ_ZBTB_KLHL-like"/>
    <property type="match status" value="1"/>
</dbReference>
<sequence length="228" mass="26510">MSDTKATPPKFNLGEQSTVTIKVTSKAKTQTFIVHKSFICYYSPFFAAAFNGSFKEGETQHLDLEDVHPSAFAAFIHWLYTQRILHQRGDLGPGATMGDVVELWALGDRFLVPRLSNEVLKILSCQDWFLYPQNTSAYLWRRIYETTTKGSKLRRFMIRIGSEVLFDRGYAKDQVALEKYPHEMPADAIAWRRDYHVTEGIYFGELDWPVDDETLRKYYLDENEFPRV</sequence>
<dbReference type="InterPro" id="IPR000210">
    <property type="entry name" value="BTB/POZ_dom"/>
</dbReference>